<proteinExistence type="inferred from homology"/>
<evidence type="ECO:0000256" key="9">
    <source>
        <dbReference type="ARBA" id="ARBA00023180"/>
    </source>
</evidence>
<gene>
    <name evidence="11" type="ORF">BaRGS_00026015</name>
</gene>
<evidence type="ECO:0000256" key="1">
    <source>
        <dbReference type="ARBA" id="ARBA00004323"/>
    </source>
</evidence>
<reference evidence="11 12" key="1">
    <citation type="journal article" date="2023" name="Sci. Data">
        <title>Genome assembly of the Korean intertidal mud-creeper Batillaria attramentaria.</title>
        <authorList>
            <person name="Patra A.K."/>
            <person name="Ho P.T."/>
            <person name="Jun S."/>
            <person name="Lee S.J."/>
            <person name="Kim Y."/>
            <person name="Won Y.J."/>
        </authorList>
    </citation>
    <scope>NUCLEOTIDE SEQUENCE [LARGE SCALE GENOMIC DNA]</scope>
    <source>
        <strain evidence="11">Wonlab-2016</strain>
    </source>
</reference>
<name>A0ABD0K791_9CAEN</name>
<evidence type="ECO:0000256" key="7">
    <source>
        <dbReference type="ARBA" id="ARBA00023034"/>
    </source>
</evidence>
<keyword evidence="12" id="KW-1185">Reference proteome</keyword>
<evidence type="ECO:0000313" key="11">
    <source>
        <dbReference type="EMBL" id="KAK7482717.1"/>
    </source>
</evidence>
<keyword evidence="4 10" id="KW-0812">Transmembrane</keyword>
<evidence type="ECO:0000313" key="12">
    <source>
        <dbReference type="Proteomes" id="UP001519460"/>
    </source>
</evidence>
<organism evidence="11 12">
    <name type="scientific">Batillaria attramentaria</name>
    <dbReference type="NCBI Taxonomy" id="370345"/>
    <lineage>
        <taxon>Eukaryota</taxon>
        <taxon>Metazoa</taxon>
        <taxon>Spiralia</taxon>
        <taxon>Lophotrochozoa</taxon>
        <taxon>Mollusca</taxon>
        <taxon>Gastropoda</taxon>
        <taxon>Caenogastropoda</taxon>
        <taxon>Sorbeoconcha</taxon>
        <taxon>Cerithioidea</taxon>
        <taxon>Batillariidae</taxon>
        <taxon>Batillaria</taxon>
    </lineage>
</organism>
<evidence type="ECO:0000256" key="3">
    <source>
        <dbReference type="ARBA" id="ARBA00022679"/>
    </source>
</evidence>
<dbReference type="AlphaFoldDB" id="A0ABD0K791"/>
<sequence>MITTQAEWLHSNTMHCLNHKQGNRNRRKTKIILLIVLFVLATLLAWQRYAEVDTNTAKTEEAAVTELRFIRNHTCTPKGQVGTKTGPGGAEKHHVFFLKVHKAASTTVQNVLLRFSLSRQLKVMLPRSGHILSQRKKHWLARALSLPPNVPAFDILCNHIVFDEEAVRARLYPDSIFIGIVREPVDQFVSAFNYYRNRYGTKYLKKVPDISTYLSNPERWEPRDLEGSYTNNRMSFDFGIDPVRIRNQSYVADYIEYLNKTFHLVLISGRFDESMILMRRYLGWKMKDVLYIKNNAYKNKKSAFTEKQKIAHRRFNMADYALYEHFSNLFDKRVAAEGKEFREEMQVYTSVRNSVEMFCGDNSTGNDYLNVDATLWSEGFYVSKANCILMTMTEESLVNAVRLQLL</sequence>
<keyword evidence="3" id="KW-0808">Transferase</keyword>
<evidence type="ECO:0000256" key="6">
    <source>
        <dbReference type="ARBA" id="ARBA00022989"/>
    </source>
</evidence>
<evidence type="ECO:0000256" key="5">
    <source>
        <dbReference type="ARBA" id="ARBA00022968"/>
    </source>
</evidence>
<keyword evidence="6 10" id="KW-1133">Transmembrane helix</keyword>
<dbReference type="GO" id="GO:0008146">
    <property type="term" value="F:sulfotransferase activity"/>
    <property type="evidence" value="ECO:0007669"/>
    <property type="project" value="UniProtKB-ARBA"/>
</dbReference>
<dbReference type="InterPro" id="IPR027417">
    <property type="entry name" value="P-loop_NTPase"/>
</dbReference>
<accession>A0ABD0K791</accession>
<dbReference type="GO" id="GO:0000139">
    <property type="term" value="C:Golgi membrane"/>
    <property type="evidence" value="ECO:0007669"/>
    <property type="project" value="UniProtKB-SubCell"/>
</dbReference>
<evidence type="ECO:0000256" key="10">
    <source>
        <dbReference type="SAM" id="Phobius"/>
    </source>
</evidence>
<dbReference type="EMBL" id="JACVVK020000239">
    <property type="protein sequence ID" value="KAK7482717.1"/>
    <property type="molecule type" value="Genomic_DNA"/>
</dbReference>
<keyword evidence="5" id="KW-0735">Signal-anchor</keyword>
<comment type="caution">
    <text evidence="11">The sequence shown here is derived from an EMBL/GenBank/DDBJ whole genome shotgun (WGS) entry which is preliminary data.</text>
</comment>
<keyword evidence="7" id="KW-0333">Golgi apparatus</keyword>
<dbReference type="Proteomes" id="UP001519460">
    <property type="component" value="Unassembled WGS sequence"/>
</dbReference>
<evidence type="ECO:0000256" key="2">
    <source>
        <dbReference type="ARBA" id="ARBA00008124"/>
    </source>
</evidence>
<feature type="transmembrane region" description="Helical" evidence="10">
    <location>
        <begin position="31"/>
        <end position="49"/>
    </location>
</feature>
<dbReference type="InterPro" id="IPR009729">
    <property type="entry name" value="Gal-3-0_sulfotransfrase"/>
</dbReference>
<dbReference type="Gene3D" id="3.40.50.300">
    <property type="entry name" value="P-loop containing nucleotide triphosphate hydrolases"/>
    <property type="match status" value="1"/>
</dbReference>
<evidence type="ECO:0000256" key="8">
    <source>
        <dbReference type="ARBA" id="ARBA00023136"/>
    </source>
</evidence>
<protein>
    <submittedName>
        <fullName evidence="11">Uncharacterized protein</fullName>
    </submittedName>
</protein>
<comment type="similarity">
    <text evidence="2">Belongs to the galactose-3-O-sulfotransferase family.</text>
</comment>
<dbReference type="PANTHER" id="PTHR14647:SF87">
    <property type="entry name" value="PUTATIVE-RELATED"/>
    <property type="match status" value="1"/>
</dbReference>
<dbReference type="PANTHER" id="PTHR14647">
    <property type="entry name" value="GALACTOSE-3-O-SULFOTRANSFERASE"/>
    <property type="match status" value="1"/>
</dbReference>
<keyword evidence="9" id="KW-0325">Glycoprotein</keyword>
<dbReference type="SUPFAM" id="SSF52540">
    <property type="entry name" value="P-loop containing nucleoside triphosphate hydrolases"/>
    <property type="match status" value="1"/>
</dbReference>
<evidence type="ECO:0000256" key="4">
    <source>
        <dbReference type="ARBA" id="ARBA00022692"/>
    </source>
</evidence>
<comment type="subcellular location">
    <subcellularLocation>
        <location evidence="1">Golgi apparatus membrane</location>
        <topology evidence="1">Single-pass type II membrane protein</topology>
    </subcellularLocation>
</comment>
<dbReference type="Pfam" id="PF06990">
    <property type="entry name" value="Gal-3-0_sulfotr"/>
    <property type="match status" value="1"/>
</dbReference>
<keyword evidence="8 10" id="KW-0472">Membrane</keyword>